<name>A0A0B1PIN6_UNCNE</name>
<keyword evidence="2" id="KW-1185">Reference proteome</keyword>
<evidence type="ECO:0000313" key="1">
    <source>
        <dbReference type="EMBL" id="KHJ36319.1"/>
    </source>
</evidence>
<keyword evidence="1" id="KW-0808">Transferase</keyword>
<dbReference type="GO" id="GO:0016740">
    <property type="term" value="F:transferase activity"/>
    <property type="evidence" value="ECO:0007669"/>
    <property type="project" value="UniProtKB-KW"/>
</dbReference>
<accession>A0A0B1PIN6</accession>
<dbReference type="Proteomes" id="UP000030854">
    <property type="component" value="Unassembled WGS sequence"/>
</dbReference>
<dbReference type="AlphaFoldDB" id="A0A0B1PIN6"/>
<gene>
    <name evidence="1" type="ORF">EV44_g3419</name>
</gene>
<evidence type="ECO:0000313" key="2">
    <source>
        <dbReference type="Proteomes" id="UP000030854"/>
    </source>
</evidence>
<organism evidence="1 2">
    <name type="scientific">Uncinula necator</name>
    <name type="common">Grape powdery mildew</name>
    <dbReference type="NCBI Taxonomy" id="52586"/>
    <lineage>
        <taxon>Eukaryota</taxon>
        <taxon>Fungi</taxon>
        <taxon>Dikarya</taxon>
        <taxon>Ascomycota</taxon>
        <taxon>Pezizomycotina</taxon>
        <taxon>Leotiomycetes</taxon>
        <taxon>Erysiphales</taxon>
        <taxon>Erysiphaceae</taxon>
        <taxon>Erysiphe</taxon>
    </lineage>
</organism>
<protein>
    <submittedName>
        <fullName evidence="1">Putative glycosyl transferase</fullName>
    </submittedName>
</protein>
<sequence>MAGLNPVGSYKPNNEDPFAFISSGTCNSDRLYGILIDTGASKHSTAGLKQLQALQKIKSLPINKTKARAIKLQFGIGSSNSIGSINLDTTHRIY</sequence>
<dbReference type="HOGENOM" id="CLU_2387800_0_0_1"/>
<proteinExistence type="predicted"/>
<reference evidence="1 2" key="1">
    <citation type="journal article" date="2014" name="BMC Genomics">
        <title>Adaptive genomic structural variation in the grape powdery mildew pathogen, Erysiphe necator.</title>
        <authorList>
            <person name="Jones L."/>
            <person name="Riaz S."/>
            <person name="Morales-Cruz A."/>
            <person name="Amrine K.C."/>
            <person name="McGuire B."/>
            <person name="Gubler W.D."/>
            <person name="Walker M.A."/>
            <person name="Cantu D."/>
        </authorList>
    </citation>
    <scope>NUCLEOTIDE SEQUENCE [LARGE SCALE GENOMIC DNA]</scope>
    <source>
        <strain evidence="2">c</strain>
    </source>
</reference>
<comment type="caution">
    <text evidence="1">The sequence shown here is derived from an EMBL/GenBank/DDBJ whole genome shotgun (WGS) entry which is preliminary data.</text>
</comment>
<dbReference type="EMBL" id="JNVN01000074">
    <property type="protein sequence ID" value="KHJ36319.1"/>
    <property type="molecule type" value="Genomic_DNA"/>
</dbReference>